<evidence type="ECO:0000259" key="15">
    <source>
        <dbReference type="PROSITE" id="PS50109"/>
    </source>
</evidence>
<dbReference type="PANTHER" id="PTHR45528:SF1">
    <property type="entry name" value="SENSOR HISTIDINE KINASE CPXA"/>
    <property type="match status" value="1"/>
</dbReference>
<dbReference type="SUPFAM" id="SSF47384">
    <property type="entry name" value="Homodimeric domain of signal transducing histidine kinase"/>
    <property type="match status" value="1"/>
</dbReference>
<evidence type="ECO:0000256" key="4">
    <source>
        <dbReference type="ARBA" id="ARBA00022475"/>
    </source>
</evidence>
<dbReference type="EMBL" id="CACSIO010000056">
    <property type="protein sequence ID" value="CAA0123735.1"/>
    <property type="molecule type" value="Genomic_DNA"/>
</dbReference>
<keyword evidence="12" id="KW-0902">Two-component regulatory system</keyword>
<evidence type="ECO:0000313" key="17">
    <source>
        <dbReference type="Proteomes" id="UP000441399"/>
    </source>
</evidence>
<dbReference type="OrthoDB" id="9121563at2"/>
<comment type="catalytic activity">
    <reaction evidence="1">
        <text>ATP + protein L-histidine = ADP + protein N-phospho-L-histidine.</text>
        <dbReference type="EC" id="2.7.13.3"/>
    </reaction>
</comment>
<dbReference type="Gene3D" id="3.30.565.10">
    <property type="entry name" value="Histidine kinase-like ATPase, C-terminal domain"/>
    <property type="match status" value="1"/>
</dbReference>
<dbReference type="InterPro" id="IPR003661">
    <property type="entry name" value="HisK_dim/P_dom"/>
</dbReference>
<keyword evidence="7 14" id="KW-0812">Transmembrane</keyword>
<gene>
    <name evidence="16" type="primary">prrB</name>
    <name evidence="16" type="ORF">OPDIPICF_02863</name>
</gene>
<dbReference type="GO" id="GO:0005524">
    <property type="term" value="F:ATP binding"/>
    <property type="evidence" value="ECO:0007669"/>
    <property type="project" value="UniProtKB-KW"/>
</dbReference>
<dbReference type="SUPFAM" id="SSF55874">
    <property type="entry name" value="ATPase domain of HSP90 chaperone/DNA topoisomerase II/histidine kinase"/>
    <property type="match status" value="1"/>
</dbReference>
<dbReference type="Proteomes" id="UP000441399">
    <property type="component" value="Unassembled WGS sequence"/>
</dbReference>
<keyword evidence="13 14" id="KW-0472">Membrane</keyword>
<evidence type="ECO:0000256" key="6">
    <source>
        <dbReference type="ARBA" id="ARBA00022679"/>
    </source>
</evidence>
<dbReference type="InterPro" id="IPR036890">
    <property type="entry name" value="HATPase_C_sf"/>
</dbReference>
<evidence type="ECO:0000256" key="3">
    <source>
        <dbReference type="ARBA" id="ARBA00012438"/>
    </source>
</evidence>
<dbReference type="PROSITE" id="PS50109">
    <property type="entry name" value="HIS_KIN"/>
    <property type="match status" value="1"/>
</dbReference>
<evidence type="ECO:0000256" key="9">
    <source>
        <dbReference type="ARBA" id="ARBA00022777"/>
    </source>
</evidence>
<dbReference type="GO" id="GO:0005886">
    <property type="term" value="C:plasma membrane"/>
    <property type="evidence" value="ECO:0007669"/>
    <property type="project" value="UniProtKB-SubCell"/>
</dbReference>
<keyword evidence="6 16" id="KW-0808">Transferase</keyword>
<dbReference type="InterPro" id="IPR050398">
    <property type="entry name" value="HssS/ArlS-like"/>
</dbReference>
<evidence type="ECO:0000256" key="11">
    <source>
        <dbReference type="ARBA" id="ARBA00022989"/>
    </source>
</evidence>
<keyword evidence="9 16" id="KW-0418">Kinase</keyword>
<name>A0A5S9QXU2_9GAMM</name>
<evidence type="ECO:0000256" key="7">
    <source>
        <dbReference type="ARBA" id="ARBA00022692"/>
    </source>
</evidence>
<dbReference type="InterPro" id="IPR036097">
    <property type="entry name" value="HisK_dim/P_sf"/>
</dbReference>
<keyword evidence="5" id="KW-0597">Phosphoprotein</keyword>
<feature type="transmembrane region" description="Helical" evidence="14">
    <location>
        <begin position="148"/>
        <end position="170"/>
    </location>
</feature>
<dbReference type="Gene3D" id="1.10.287.130">
    <property type="match status" value="1"/>
</dbReference>
<accession>A0A5S9QXU2</accession>
<dbReference type="EC" id="2.7.13.3" evidence="3"/>
<protein>
    <recommendedName>
        <fullName evidence="3">histidine kinase</fullName>
        <ecNumber evidence="3">2.7.13.3</ecNumber>
    </recommendedName>
</protein>
<keyword evidence="11 14" id="KW-1133">Transmembrane helix</keyword>
<keyword evidence="10" id="KW-0067">ATP-binding</keyword>
<evidence type="ECO:0000256" key="8">
    <source>
        <dbReference type="ARBA" id="ARBA00022741"/>
    </source>
</evidence>
<feature type="transmembrane region" description="Helical" evidence="14">
    <location>
        <begin position="12"/>
        <end position="34"/>
    </location>
</feature>
<keyword evidence="8" id="KW-0547">Nucleotide-binding</keyword>
<comment type="subcellular location">
    <subcellularLocation>
        <location evidence="2">Cell membrane</location>
        <topology evidence="2">Multi-pass membrane protein</topology>
    </subcellularLocation>
</comment>
<proteinExistence type="predicted"/>
<dbReference type="CDD" id="cd00082">
    <property type="entry name" value="HisKA"/>
    <property type="match status" value="1"/>
</dbReference>
<evidence type="ECO:0000256" key="10">
    <source>
        <dbReference type="ARBA" id="ARBA00022840"/>
    </source>
</evidence>
<dbReference type="Pfam" id="PF00512">
    <property type="entry name" value="HisKA"/>
    <property type="match status" value="1"/>
</dbReference>
<evidence type="ECO:0000256" key="12">
    <source>
        <dbReference type="ARBA" id="ARBA00023012"/>
    </source>
</evidence>
<keyword evidence="17" id="KW-1185">Reference proteome</keyword>
<feature type="domain" description="Histidine kinase" evidence="15">
    <location>
        <begin position="231"/>
        <end position="439"/>
    </location>
</feature>
<dbReference type="Gene3D" id="6.10.340.10">
    <property type="match status" value="1"/>
</dbReference>
<evidence type="ECO:0000256" key="5">
    <source>
        <dbReference type="ARBA" id="ARBA00022553"/>
    </source>
</evidence>
<dbReference type="PANTHER" id="PTHR45528">
    <property type="entry name" value="SENSOR HISTIDINE KINASE CPXA"/>
    <property type="match status" value="1"/>
</dbReference>
<dbReference type="InterPro" id="IPR005467">
    <property type="entry name" value="His_kinase_dom"/>
</dbReference>
<keyword evidence="4" id="KW-1003">Cell membrane</keyword>
<evidence type="ECO:0000256" key="2">
    <source>
        <dbReference type="ARBA" id="ARBA00004651"/>
    </source>
</evidence>
<evidence type="ECO:0000256" key="13">
    <source>
        <dbReference type="ARBA" id="ARBA00023136"/>
    </source>
</evidence>
<reference evidence="16 17" key="1">
    <citation type="submission" date="2019-11" db="EMBL/GenBank/DDBJ databases">
        <authorList>
            <person name="Holert J."/>
        </authorList>
    </citation>
    <scope>NUCLEOTIDE SEQUENCE [LARGE SCALE GENOMIC DNA]</scope>
    <source>
        <strain evidence="16">SB11_3</strain>
    </source>
</reference>
<evidence type="ECO:0000256" key="14">
    <source>
        <dbReference type="SAM" id="Phobius"/>
    </source>
</evidence>
<dbReference type="SMART" id="SM00388">
    <property type="entry name" value="HisKA"/>
    <property type="match status" value="1"/>
</dbReference>
<dbReference type="GO" id="GO:0000155">
    <property type="term" value="F:phosphorelay sensor kinase activity"/>
    <property type="evidence" value="ECO:0007669"/>
    <property type="project" value="InterPro"/>
</dbReference>
<organism evidence="16 17">
    <name type="scientific">BD1-7 clade bacterium</name>
    <dbReference type="NCBI Taxonomy" id="2029982"/>
    <lineage>
        <taxon>Bacteria</taxon>
        <taxon>Pseudomonadati</taxon>
        <taxon>Pseudomonadota</taxon>
        <taxon>Gammaproteobacteria</taxon>
        <taxon>Cellvibrionales</taxon>
        <taxon>Spongiibacteraceae</taxon>
        <taxon>BD1-7 clade</taxon>
    </lineage>
</organism>
<dbReference type="AlphaFoldDB" id="A0A5S9QXU2"/>
<evidence type="ECO:0000256" key="1">
    <source>
        <dbReference type="ARBA" id="ARBA00000085"/>
    </source>
</evidence>
<evidence type="ECO:0000313" key="16">
    <source>
        <dbReference type="EMBL" id="CAA0123735.1"/>
    </source>
</evidence>
<sequence>MRPQRLQLRGSLRWSLFGSLLFLAASMTIVFSSMSAHNFIEGLDTMNKKLMYQAANEVDLTHQSIGEILGYRVAKRWQDLPENVQNNLPEPVCDGDFVKNVDGGGFFQRPNAVYLAVILVNKSGEKRYVARVIKPADMQTSPKEFSRFMYIIMFAVIAIVLFAVFIFLIIRSVGKPVQNLGEWAKSLDAGTLKNDIPEFRYYELNMLAELIRESLLSVQETLEREQAFVRHASHELRTPIASILSNTELLEKMLDKNAAALPEPQREREVAGRIHRAVTTMQHLTETLLWLSRDDSKLPEATPFSIDELLQQLTAELKYLLANKPVEVSISTDACELTLPYAASRIVLSNIIRNAFQHTDCGRVTIVQNRETIEIINHIDSMGDDAQAHIVNERAAKTDLGFGLGLKLTEQLTQRLGWRYRNTAIENGRRVSIVLRSPTQISGDHG</sequence>